<feature type="compositionally biased region" description="Basic and acidic residues" evidence="7">
    <location>
        <begin position="86"/>
        <end position="101"/>
    </location>
</feature>
<feature type="compositionally biased region" description="Polar residues" evidence="7">
    <location>
        <begin position="35"/>
        <end position="56"/>
    </location>
</feature>
<keyword evidence="3" id="KW-0732">Signal</keyword>
<evidence type="ECO:0000256" key="3">
    <source>
        <dbReference type="ARBA" id="ARBA00022729"/>
    </source>
</evidence>
<keyword evidence="5" id="KW-1015">Disulfide bond</keyword>
<dbReference type="SUPFAM" id="SSF56496">
    <property type="entry name" value="Fibrinogen C-terminal domain-like"/>
    <property type="match status" value="1"/>
</dbReference>
<feature type="domain" description="Fibrinogen C-terminal" evidence="8">
    <location>
        <begin position="668"/>
        <end position="842"/>
    </location>
</feature>
<reference evidence="9" key="1">
    <citation type="submission" date="2020-10" db="EMBL/GenBank/DDBJ databases">
        <title>Chromosome-scale genome assembly of the Allis shad, Alosa alosa.</title>
        <authorList>
            <person name="Margot Z."/>
            <person name="Christophe K."/>
            <person name="Cabau C."/>
            <person name="Louis A."/>
            <person name="Berthelot C."/>
            <person name="Parey E."/>
            <person name="Roest Crollius H."/>
            <person name="Montfort J."/>
            <person name="Robinson-Rechavi M."/>
            <person name="Bucao C."/>
            <person name="Bouchez O."/>
            <person name="Gislard M."/>
            <person name="Lluch J."/>
            <person name="Milhes M."/>
            <person name="Lampietro C."/>
            <person name="Lopez Roques C."/>
            <person name="Donnadieu C."/>
            <person name="Braasch I."/>
            <person name="Desvignes T."/>
            <person name="Postlethwait J."/>
            <person name="Bobe J."/>
            <person name="Guiguen Y."/>
        </authorList>
    </citation>
    <scope>NUCLEOTIDE SEQUENCE</scope>
    <source>
        <strain evidence="9">M-15738</strain>
        <tissue evidence="9">Blood</tissue>
    </source>
</reference>
<feature type="compositionally biased region" description="Basic and acidic residues" evidence="7">
    <location>
        <begin position="468"/>
        <end position="487"/>
    </location>
</feature>
<feature type="compositionally biased region" description="Polar residues" evidence="7">
    <location>
        <begin position="205"/>
        <end position="218"/>
    </location>
</feature>
<dbReference type="CDD" id="cd00087">
    <property type="entry name" value="FReD"/>
    <property type="match status" value="1"/>
</dbReference>
<feature type="compositionally biased region" description="Basic and acidic residues" evidence="7">
    <location>
        <begin position="401"/>
        <end position="412"/>
    </location>
</feature>
<dbReference type="InterPro" id="IPR002181">
    <property type="entry name" value="Fibrinogen_a/b/g_C_dom"/>
</dbReference>
<sequence>MNPVSAENEKTGFQITELNPVTVQIVQKVDGMTQSIPHTEDNINNNKGQNKPQHPSGNRLVGGNRDKASNPLTGSGGGKQSTSPVDKGKTDINLESREQPWRTKRPITQNRPVNNTKTWIKPLLSTDTEEKTNTSSEDNINKTNMMKTSNLQTVDRSVATTEEKQINPASADNERTGIKVTGLNPAAVQIAQKAGGIKQPILHTGDNTDNTEGQNKPQHPSGDRPESGNRDKASNPLIGSGGEKQATSVDKDKKDSHLMGREQPWRTKRPITQDRPVNSTNAWIKPLLSTDTEEKTNTSSEDNINKTNIMKTSNLQTVDKSVGIGNRTRKVAPTIKSTSGEKQMDPVSTDNEKTSIKVTELNPVAVQITQNADGMTQPIPHGEDNINNNKWQNKLQNPSGKKADGSNIDEKPNPLSGTGGGRQSSVPSVDRGKHDSHLMSHEQSWGAKSKNTHGMNPLQTIGQSDNSNRVKEELKPHQMDELSEHLSEGNNQNTEKNLTTHLSLEGTADNVRVVKAKDSNSDDLRSKSLGKQSYRLSENRTDEERGTNESNTSMRQKVNISRLKKLIPFNLNKNQTKERQPNIMKQESAVVINGRRRKQDPVPLDKVTTGGESHIIPGSNNNSQMTDLRPPKYVEVTKYTDEVRGSKSLTVEGIQENYQISSQPESNNGTAKPAQDCSDYTAREPRKNGIFIVRPDLKNNSFPVLCEMESYGGGWTLLQRRYDGSISFNRSWNEYKRGFGQLDGEFWLGNDLIHLLTKGKEMALRIQLEDIEGLKAHATYDRFSVASELERYRLTVGHYSGTAGDALNFSQIFNHNQKFFTTPDRDNDQYPSGNCGAYYGSAAHHFNNDHQEENSVKCPHRKKYEKPVPVDFLIELQHQHDEEGQCKYPRQEHPLC</sequence>
<dbReference type="GO" id="GO:0042730">
    <property type="term" value="P:fibrinolysis"/>
    <property type="evidence" value="ECO:0007669"/>
    <property type="project" value="TreeGrafter"/>
</dbReference>
<keyword evidence="10" id="KW-1185">Reference proteome</keyword>
<feature type="compositionally biased region" description="Basic and acidic residues" evidence="7">
    <location>
        <begin position="515"/>
        <end position="526"/>
    </location>
</feature>
<name>A0AAV6GEC0_9TELE</name>
<comment type="subcellular location">
    <subcellularLocation>
        <location evidence="1">Secreted</location>
    </subcellularLocation>
</comment>
<gene>
    <name evidence="9" type="ORF">AALO_G00150800</name>
</gene>
<feature type="region of interest" description="Disordered" evidence="7">
    <location>
        <begin position="659"/>
        <end position="680"/>
    </location>
</feature>
<dbReference type="GO" id="GO:0070527">
    <property type="term" value="P:platelet aggregation"/>
    <property type="evidence" value="ECO:0007669"/>
    <property type="project" value="TreeGrafter"/>
</dbReference>
<organism evidence="9 10">
    <name type="scientific">Alosa alosa</name>
    <name type="common">allis shad</name>
    <dbReference type="NCBI Taxonomy" id="278164"/>
    <lineage>
        <taxon>Eukaryota</taxon>
        <taxon>Metazoa</taxon>
        <taxon>Chordata</taxon>
        <taxon>Craniata</taxon>
        <taxon>Vertebrata</taxon>
        <taxon>Euteleostomi</taxon>
        <taxon>Actinopterygii</taxon>
        <taxon>Neopterygii</taxon>
        <taxon>Teleostei</taxon>
        <taxon>Clupei</taxon>
        <taxon>Clupeiformes</taxon>
        <taxon>Clupeoidei</taxon>
        <taxon>Clupeidae</taxon>
        <taxon>Alosa</taxon>
    </lineage>
</organism>
<dbReference type="InterPro" id="IPR037579">
    <property type="entry name" value="FIB_ANG-like"/>
</dbReference>
<evidence type="ECO:0000256" key="4">
    <source>
        <dbReference type="ARBA" id="ARBA00023054"/>
    </source>
</evidence>
<feature type="compositionally biased region" description="Polar residues" evidence="7">
    <location>
        <begin position="385"/>
        <end position="399"/>
    </location>
</feature>
<dbReference type="InterPro" id="IPR014716">
    <property type="entry name" value="Fibrinogen_a/b/g_C_1"/>
</dbReference>
<keyword evidence="6" id="KW-0325">Glycoprotein</keyword>
<dbReference type="Pfam" id="PF00147">
    <property type="entry name" value="Fibrinogen_C"/>
    <property type="match status" value="1"/>
</dbReference>
<dbReference type="GO" id="GO:0030674">
    <property type="term" value="F:protein-macromolecule adaptor activity"/>
    <property type="evidence" value="ECO:0007669"/>
    <property type="project" value="TreeGrafter"/>
</dbReference>
<accession>A0AAV6GEC0</accession>
<feature type="compositionally biased region" description="Basic and acidic residues" evidence="7">
    <location>
        <begin position="537"/>
        <end position="547"/>
    </location>
</feature>
<dbReference type="EMBL" id="JADWDJ010000011">
    <property type="protein sequence ID" value="KAG5273388.1"/>
    <property type="molecule type" value="Genomic_DNA"/>
</dbReference>
<dbReference type="InterPro" id="IPR036056">
    <property type="entry name" value="Fibrinogen-like_C"/>
</dbReference>
<dbReference type="PANTHER" id="PTHR47221:SF6">
    <property type="entry name" value="FIBRINOGEN ALPHA CHAIN"/>
    <property type="match status" value="1"/>
</dbReference>
<dbReference type="GO" id="GO:0034116">
    <property type="term" value="P:positive regulation of heterotypic cell-cell adhesion"/>
    <property type="evidence" value="ECO:0007669"/>
    <property type="project" value="TreeGrafter"/>
</dbReference>
<feature type="compositionally biased region" description="Basic and acidic residues" evidence="7">
    <location>
        <begin position="221"/>
        <end position="233"/>
    </location>
</feature>
<evidence type="ECO:0000256" key="7">
    <source>
        <dbReference type="SAM" id="MobiDB-lite"/>
    </source>
</evidence>
<proteinExistence type="predicted"/>
<comment type="caution">
    <text evidence="9">The sequence shown here is derived from an EMBL/GenBank/DDBJ whole genome shotgun (WGS) entry which is preliminary data.</text>
</comment>
<feature type="compositionally biased region" description="Polar residues" evidence="7">
    <location>
        <begin position="659"/>
        <end position="670"/>
    </location>
</feature>
<protein>
    <recommendedName>
        <fullName evidence="8">Fibrinogen C-terminal domain-containing protein</fullName>
    </recommendedName>
</protein>
<feature type="region of interest" description="Disordered" evidence="7">
    <location>
        <begin position="600"/>
        <end position="628"/>
    </location>
</feature>
<evidence type="ECO:0000256" key="2">
    <source>
        <dbReference type="ARBA" id="ARBA00022525"/>
    </source>
</evidence>
<feature type="region of interest" description="Disordered" evidence="7">
    <location>
        <begin position="35"/>
        <end position="113"/>
    </location>
</feature>
<dbReference type="Gene3D" id="3.90.215.10">
    <property type="entry name" value="Gamma Fibrinogen, chain A, domain 1"/>
    <property type="match status" value="1"/>
</dbReference>
<dbReference type="SMART" id="SM00186">
    <property type="entry name" value="FBG"/>
    <property type="match status" value="1"/>
</dbReference>
<dbReference type="AlphaFoldDB" id="A0AAV6GEC0"/>
<evidence type="ECO:0000313" key="10">
    <source>
        <dbReference type="Proteomes" id="UP000823561"/>
    </source>
</evidence>
<evidence type="ECO:0000256" key="1">
    <source>
        <dbReference type="ARBA" id="ARBA00004613"/>
    </source>
</evidence>
<feature type="compositionally biased region" description="Basic and acidic residues" evidence="7">
    <location>
        <begin position="430"/>
        <end position="440"/>
    </location>
</feature>
<feature type="region of interest" description="Disordered" evidence="7">
    <location>
        <begin position="513"/>
        <end position="555"/>
    </location>
</feature>
<keyword evidence="2" id="KW-0964">Secreted</keyword>
<dbReference type="PROSITE" id="PS51406">
    <property type="entry name" value="FIBRINOGEN_C_2"/>
    <property type="match status" value="1"/>
</dbReference>
<dbReference type="PANTHER" id="PTHR47221">
    <property type="entry name" value="FIBRINOGEN ALPHA CHAIN"/>
    <property type="match status" value="1"/>
</dbReference>
<feature type="compositionally biased region" description="Basic and acidic residues" evidence="7">
    <location>
        <begin position="249"/>
        <end position="265"/>
    </location>
</feature>
<dbReference type="Proteomes" id="UP000823561">
    <property type="component" value="Chromosome 11"/>
</dbReference>
<evidence type="ECO:0000256" key="6">
    <source>
        <dbReference type="ARBA" id="ARBA00023180"/>
    </source>
</evidence>
<evidence type="ECO:0000313" key="9">
    <source>
        <dbReference type="EMBL" id="KAG5273388.1"/>
    </source>
</evidence>
<feature type="region of interest" description="Disordered" evidence="7">
    <location>
        <begin position="197"/>
        <end position="276"/>
    </location>
</feature>
<keyword evidence="4" id="KW-0175">Coiled coil</keyword>
<dbReference type="GO" id="GO:0072377">
    <property type="term" value="P:blood coagulation, common pathway"/>
    <property type="evidence" value="ECO:0007669"/>
    <property type="project" value="TreeGrafter"/>
</dbReference>
<dbReference type="GO" id="GO:0005201">
    <property type="term" value="F:extracellular matrix structural constituent"/>
    <property type="evidence" value="ECO:0007669"/>
    <property type="project" value="TreeGrafter"/>
</dbReference>
<feature type="region of interest" description="Disordered" evidence="7">
    <location>
        <begin position="374"/>
        <end position="494"/>
    </location>
</feature>
<evidence type="ECO:0000259" key="8">
    <source>
        <dbReference type="PROSITE" id="PS51406"/>
    </source>
</evidence>
<feature type="compositionally biased region" description="Polar residues" evidence="7">
    <location>
        <begin position="452"/>
        <end position="467"/>
    </location>
</feature>
<dbReference type="GO" id="GO:0005577">
    <property type="term" value="C:fibrinogen complex"/>
    <property type="evidence" value="ECO:0007669"/>
    <property type="project" value="TreeGrafter"/>
</dbReference>
<evidence type="ECO:0000256" key="5">
    <source>
        <dbReference type="ARBA" id="ARBA00023157"/>
    </source>
</evidence>